<evidence type="ECO:0000256" key="1">
    <source>
        <dbReference type="SAM" id="MobiDB-lite"/>
    </source>
</evidence>
<reference evidence="2 3" key="2">
    <citation type="journal article" date="2017" name="Front. Plant Sci.">
        <title>Gene Classification and Mining of Molecular Markers Useful in Red Clover (Trifolium pratense) Breeding.</title>
        <authorList>
            <person name="Istvanek J."/>
            <person name="Dluhosova J."/>
            <person name="Dluhos P."/>
            <person name="Patkova L."/>
            <person name="Nedelnik J."/>
            <person name="Repkova J."/>
        </authorList>
    </citation>
    <scope>NUCLEOTIDE SEQUENCE [LARGE SCALE GENOMIC DNA]</scope>
    <source>
        <strain evidence="3">cv. Tatra</strain>
        <tissue evidence="2">Young leaves</tissue>
    </source>
</reference>
<dbReference type="PANTHER" id="PTHR21277">
    <property type="entry name" value="TRANSCRIPTIONAL ADAPTER 1"/>
    <property type="match status" value="1"/>
</dbReference>
<dbReference type="Proteomes" id="UP000236291">
    <property type="component" value="Unassembled WGS sequence"/>
</dbReference>
<organism evidence="2 3">
    <name type="scientific">Trifolium pratense</name>
    <name type="common">Red clover</name>
    <dbReference type="NCBI Taxonomy" id="57577"/>
    <lineage>
        <taxon>Eukaryota</taxon>
        <taxon>Viridiplantae</taxon>
        <taxon>Streptophyta</taxon>
        <taxon>Embryophyta</taxon>
        <taxon>Tracheophyta</taxon>
        <taxon>Spermatophyta</taxon>
        <taxon>Magnoliopsida</taxon>
        <taxon>eudicotyledons</taxon>
        <taxon>Gunneridae</taxon>
        <taxon>Pentapetalae</taxon>
        <taxon>rosids</taxon>
        <taxon>fabids</taxon>
        <taxon>Fabales</taxon>
        <taxon>Fabaceae</taxon>
        <taxon>Papilionoideae</taxon>
        <taxon>50 kb inversion clade</taxon>
        <taxon>NPAAA clade</taxon>
        <taxon>Hologalegina</taxon>
        <taxon>IRL clade</taxon>
        <taxon>Trifolieae</taxon>
        <taxon>Trifolium</taxon>
    </lineage>
</organism>
<dbReference type="GO" id="GO:0000124">
    <property type="term" value="C:SAGA complex"/>
    <property type="evidence" value="ECO:0007669"/>
    <property type="project" value="TreeGrafter"/>
</dbReference>
<comment type="caution">
    <text evidence="2">The sequence shown here is derived from an EMBL/GenBank/DDBJ whole genome shotgun (WGS) entry which is preliminary data.</text>
</comment>
<dbReference type="InterPro" id="IPR024738">
    <property type="entry name" value="Hfi1/Tada1"/>
</dbReference>
<proteinExistence type="predicted"/>
<feature type="region of interest" description="Disordered" evidence="1">
    <location>
        <begin position="100"/>
        <end position="181"/>
    </location>
</feature>
<protein>
    <submittedName>
        <fullName evidence="2">Uncharacterized protein</fullName>
    </submittedName>
</protein>
<feature type="compositionally biased region" description="Polar residues" evidence="1">
    <location>
        <begin position="170"/>
        <end position="181"/>
    </location>
</feature>
<dbReference type="GO" id="GO:0003713">
    <property type="term" value="F:transcription coactivator activity"/>
    <property type="evidence" value="ECO:0007669"/>
    <property type="project" value="TreeGrafter"/>
</dbReference>
<dbReference type="AlphaFoldDB" id="A0A2K3KYK6"/>
<feature type="compositionally biased region" description="Basic and acidic residues" evidence="1">
    <location>
        <begin position="118"/>
        <end position="127"/>
    </location>
</feature>
<reference evidence="2 3" key="1">
    <citation type="journal article" date="2014" name="Am. J. Bot.">
        <title>Genome assembly and annotation for red clover (Trifolium pratense; Fabaceae).</title>
        <authorList>
            <person name="Istvanek J."/>
            <person name="Jaros M."/>
            <person name="Krenek A."/>
            <person name="Repkova J."/>
        </authorList>
    </citation>
    <scope>NUCLEOTIDE SEQUENCE [LARGE SCALE GENOMIC DNA]</scope>
    <source>
        <strain evidence="3">cv. Tatra</strain>
        <tissue evidence="2">Young leaves</tissue>
    </source>
</reference>
<dbReference type="PANTHER" id="PTHR21277:SF29">
    <property type="entry name" value="TRANSCRIPTIONAL REGULATOR OF RNA POLII, SAGA, SUBUNIT"/>
    <property type="match status" value="1"/>
</dbReference>
<sequence length="422" mass="47725">MPAARYFSPVNTLEQKLQIQRRLGGVKSCTYFHLIRRYLNLKISKIEFDRVCIQTIGRENIPLHNHFIKSILKKACLPLQKQSRVQAPLNVKTPNGCNGLPPLCKDFPQSPRKCRTPNSRDRSRFSERLSPLGPHGKNSSIGVENSALKIQEQQHDSTPKVQEQQHDLTPKTQEQPCDSTPKIQEQLRHTDPHCAVNRLPVSVENGEEVDRDSESLPIIRSPIRAPLAQDREQRHTDPHCAVNRLPVSMEYEEEVDRDSESLAISRMSPIQAPLGLPTYDNRAQRLTHKRLLSGIVSDTCQSIGHLPDTRSLMKRLEHNMETEGFKVSADAVNVLNNALNVYLKRLIKPCLDLATSKSVKKLSSQIQPGLNELPRNRCMQKIIGPASASISDFKTAMELNPTILGVDWSLHYERVCFLASEE</sequence>
<feature type="compositionally biased region" description="Basic and acidic residues" evidence="1">
    <location>
        <begin position="152"/>
        <end position="169"/>
    </location>
</feature>
<dbReference type="STRING" id="57577.A0A2K3KYK6"/>
<dbReference type="EMBL" id="ASHM01023218">
    <property type="protein sequence ID" value="PNX71367.1"/>
    <property type="molecule type" value="Genomic_DNA"/>
</dbReference>
<evidence type="ECO:0000313" key="2">
    <source>
        <dbReference type="EMBL" id="PNX71367.1"/>
    </source>
</evidence>
<dbReference type="GO" id="GO:0006357">
    <property type="term" value="P:regulation of transcription by RNA polymerase II"/>
    <property type="evidence" value="ECO:0007669"/>
    <property type="project" value="TreeGrafter"/>
</dbReference>
<name>A0A2K3KYK6_TRIPR</name>
<gene>
    <name evidence="2" type="ORF">L195_g027243</name>
</gene>
<evidence type="ECO:0000313" key="3">
    <source>
        <dbReference type="Proteomes" id="UP000236291"/>
    </source>
</evidence>
<dbReference type="Pfam" id="PF12767">
    <property type="entry name" value="SAGA-Tad1"/>
    <property type="match status" value="1"/>
</dbReference>
<accession>A0A2K3KYK6</accession>